<dbReference type="SUPFAM" id="SSF52540">
    <property type="entry name" value="P-loop containing nucleoside triphosphate hydrolases"/>
    <property type="match status" value="1"/>
</dbReference>
<dbReference type="AlphaFoldDB" id="A0A4P6FYP9"/>
<dbReference type="Pfam" id="PF13401">
    <property type="entry name" value="AAA_22"/>
    <property type="match status" value="1"/>
</dbReference>
<feature type="domain" description="ORC1/DEAH AAA+ ATPase" evidence="2">
    <location>
        <begin position="120"/>
        <end position="272"/>
    </location>
</feature>
<evidence type="ECO:0000259" key="2">
    <source>
        <dbReference type="Pfam" id="PF13401"/>
    </source>
</evidence>
<dbReference type="RefSeq" id="WP_208671227.1">
    <property type="nucleotide sequence ID" value="NZ_CP024767.1"/>
</dbReference>
<accession>A0A4P6FYP9</accession>
<organism evidence="3 4">
    <name type="scientific">Pseudomonas arsenicoxydans</name>
    <dbReference type="NCBI Taxonomy" id="702115"/>
    <lineage>
        <taxon>Bacteria</taxon>
        <taxon>Pseudomonadati</taxon>
        <taxon>Pseudomonadota</taxon>
        <taxon>Gammaproteobacteria</taxon>
        <taxon>Pseudomonadales</taxon>
        <taxon>Pseudomonadaceae</taxon>
        <taxon>Pseudomonas</taxon>
    </lineage>
</organism>
<dbReference type="EMBL" id="CP024767">
    <property type="protein sequence ID" value="QAY84029.1"/>
    <property type="molecule type" value="Genomic_DNA"/>
</dbReference>
<feature type="region of interest" description="Disordered" evidence="1">
    <location>
        <begin position="429"/>
        <end position="450"/>
    </location>
</feature>
<dbReference type="Gene3D" id="3.40.50.300">
    <property type="entry name" value="P-loop containing nucleotide triphosphate hydrolases"/>
    <property type="match status" value="1"/>
</dbReference>
<dbReference type="InterPro" id="IPR027417">
    <property type="entry name" value="P-loop_NTPase"/>
</dbReference>
<dbReference type="Proteomes" id="UP000291121">
    <property type="component" value="Chromosome"/>
</dbReference>
<evidence type="ECO:0000313" key="4">
    <source>
        <dbReference type="Proteomes" id="UP000291121"/>
    </source>
</evidence>
<sequence>MPSILLNSQTDYKTSGAVEIDSNPLVAHLNLPPENDRQAFLSLGLKPEYDESERILPSFIRRLRINRLRHFFAPTQEVHRRALIGINSQIFDGYLSRNPMTAQGQRVLYGRSADITVRPTISLIAGHSGMGKSTLLDRVLTCIGQQDYQHTSFRGTDFTERQLLWLRRNVPEHCTVRTLCSSFGDYTDRILGLSLYHGIFQNLRGGDRNFYLSEIRKIVTNHHVGALILDEFQNLSLMGVGAAKIIAFLVNLRDELGLPIIVAGTYKALRLLEGDLSIARRLVEGGYYDLKRPTSASDESFQELCNIAWSYQWTREHADFTDGALQALYDVSQGITGIMLSVFANAQIAAIEDGSEKIDEKIILKVFEQRMMPLHPAISILKSKNPALLDKFDEAFSNSLSGFSCNHENIKRELDLLRAQSESTKVLNSQLVEKPSNSNSKKRTTTHQISPKYTQDEVRQIVLKDADLKLSNILDLK</sequence>
<dbReference type="GO" id="GO:0016887">
    <property type="term" value="F:ATP hydrolysis activity"/>
    <property type="evidence" value="ECO:0007669"/>
    <property type="project" value="InterPro"/>
</dbReference>
<gene>
    <name evidence="3" type="ORF">CUN61_08540</name>
</gene>
<evidence type="ECO:0000256" key="1">
    <source>
        <dbReference type="SAM" id="MobiDB-lite"/>
    </source>
</evidence>
<feature type="compositionally biased region" description="Polar residues" evidence="1">
    <location>
        <begin position="429"/>
        <end position="439"/>
    </location>
</feature>
<dbReference type="InterPro" id="IPR049945">
    <property type="entry name" value="AAA_22"/>
</dbReference>
<keyword evidence="4" id="KW-1185">Reference proteome</keyword>
<protein>
    <recommendedName>
        <fullName evidence="2">ORC1/DEAH AAA+ ATPase domain-containing protein</fullName>
    </recommendedName>
</protein>
<reference evidence="3 4" key="1">
    <citation type="submission" date="2017-11" db="EMBL/GenBank/DDBJ databases">
        <title>Genome sequence of Pseudomonas arsenicoxydans ACM1.</title>
        <authorList>
            <person name="Nascimento F.X."/>
        </authorList>
    </citation>
    <scope>NUCLEOTIDE SEQUENCE [LARGE SCALE GENOMIC DNA]</scope>
    <source>
        <strain evidence="3 4">ACM1</strain>
    </source>
</reference>
<name>A0A4P6FYP9_9PSED</name>
<proteinExistence type="predicted"/>
<evidence type="ECO:0000313" key="3">
    <source>
        <dbReference type="EMBL" id="QAY84029.1"/>
    </source>
</evidence>